<dbReference type="RefSeq" id="WP_118260514.1">
    <property type="nucleotide sequence ID" value="NZ_CALBWO010000019.1"/>
</dbReference>
<dbReference type="InterPro" id="IPR000782">
    <property type="entry name" value="FAS1_domain"/>
</dbReference>
<organism evidence="2 3">
    <name type="scientific">Butyricimonas virosa</name>
    <dbReference type="NCBI Taxonomy" id="544645"/>
    <lineage>
        <taxon>Bacteria</taxon>
        <taxon>Pseudomonadati</taxon>
        <taxon>Bacteroidota</taxon>
        <taxon>Bacteroidia</taxon>
        <taxon>Bacteroidales</taxon>
        <taxon>Odoribacteraceae</taxon>
        <taxon>Butyricimonas</taxon>
    </lineage>
</organism>
<dbReference type="Proteomes" id="UP000283589">
    <property type="component" value="Unassembled WGS sequence"/>
</dbReference>
<dbReference type="InterPro" id="IPR036378">
    <property type="entry name" value="FAS1_dom_sf"/>
</dbReference>
<name>A0A412WZW5_9BACT</name>
<dbReference type="Gene3D" id="2.30.180.10">
    <property type="entry name" value="FAS1 domain"/>
    <property type="match status" value="1"/>
</dbReference>
<feature type="domain" description="FAS1" evidence="1">
    <location>
        <begin position="35"/>
        <end position="214"/>
    </location>
</feature>
<protein>
    <recommendedName>
        <fullName evidence="1">FAS1 domain-containing protein</fullName>
    </recommendedName>
</protein>
<evidence type="ECO:0000313" key="2">
    <source>
        <dbReference type="EMBL" id="RGV33611.1"/>
    </source>
</evidence>
<dbReference type="PROSITE" id="PS50213">
    <property type="entry name" value="FAS1"/>
    <property type="match status" value="1"/>
</dbReference>
<sequence>MVKYIVIIMVILSLGACETNYGTINTGLADGNFDGSMYEYFQAHHYDWDSLVLMIDRAGLKDVFTGERAGYEKITFFGPTNNTIRLWMYKSEQHWDPDLKQMVVTKKAYHQVDEIPVEDCRRLVMEHVVKGVYMRDDIPEGTLSEAGAREGGTTLTGVEGNSFWIYSYRGQYQGIQGQGAVSLKLVSEIGQEIKVASSNLESDNGVVHSLHYDYPLGTL</sequence>
<evidence type="ECO:0000313" key="3">
    <source>
        <dbReference type="Proteomes" id="UP000283589"/>
    </source>
</evidence>
<accession>A0A412WZW5</accession>
<reference evidence="2 3" key="1">
    <citation type="submission" date="2018-08" db="EMBL/GenBank/DDBJ databases">
        <title>A genome reference for cultivated species of the human gut microbiota.</title>
        <authorList>
            <person name="Zou Y."/>
            <person name="Xue W."/>
            <person name="Luo G."/>
        </authorList>
    </citation>
    <scope>NUCLEOTIDE SEQUENCE [LARGE SCALE GENOMIC DNA]</scope>
    <source>
        <strain evidence="2 3">AF14-49</strain>
    </source>
</reference>
<dbReference type="SUPFAM" id="SSF82153">
    <property type="entry name" value="FAS1 domain"/>
    <property type="match status" value="1"/>
</dbReference>
<dbReference type="AlphaFoldDB" id="A0A412WZW5"/>
<gene>
    <name evidence="2" type="ORF">DWW18_10630</name>
</gene>
<comment type="caution">
    <text evidence="2">The sequence shown here is derived from an EMBL/GenBank/DDBJ whole genome shotgun (WGS) entry which is preliminary data.</text>
</comment>
<evidence type="ECO:0000259" key="1">
    <source>
        <dbReference type="PROSITE" id="PS50213"/>
    </source>
</evidence>
<dbReference type="Pfam" id="PF02469">
    <property type="entry name" value="Fasciclin"/>
    <property type="match status" value="1"/>
</dbReference>
<dbReference type="PROSITE" id="PS51257">
    <property type="entry name" value="PROKAR_LIPOPROTEIN"/>
    <property type="match status" value="1"/>
</dbReference>
<dbReference type="EMBL" id="QRZA01000012">
    <property type="protein sequence ID" value="RGV33611.1"/>
    <property type="molecule type" value="Genomic_DNA"/>
</dbReference>
<proteinExistence type="predicted"/>